<evidence type="ECO:0000256" key="1">
    <source>
        <dbReference type="SAM" id="MobiDB-lite"/>
    </source>
</evidence>
<sequence>MTCPSKAVAKEPVKGGGRHDRVKCGRGRSGGPARGRAPPRRAAGSALPDRQGRRWTGGRRSTGRRSAGTARAAATGDRRTTESAGARRRPEDRRASAAERARSTVDGCEEDRPSRPGIRWEEPRSSNRSRGSDRGSRFQRRRACRRGQAFLRSRGWRQKLDQAYRPGERPCRGAIALLRPEAAVRGAKCPTRAGRHARRAGSVGRRKRRRRRANGPSAAHGVPVPPEHRDTEQTASSTLDEAARRSARRIELSARNAACR</sequence>
<protein>
    <submittedName>
        <fullName evidence="2">Uncharacterized protein</fullName>
    </submittedName>
</protein>
<dbReference type="EMBL" id="CP022521">
    <property type="protein sequence ID" value="ASO22706.1"/>
    <property type="molecule type" value="Genomic_DNA"/>
</dbReference>
<organism evidence="2 3">
    <name type="scientific">Actinoalloteichus hoggarensis</name>
    <dbReference type="NCBI Taxonomy" id="1470176"/>
    <lineage>
        <taxon>Bacteria</taxon>
        <taxon>Bacillati</taxon>
        <taxon>Actinomycetota</taxon>
        <taxon>Actinomycetes</taxon>
        <taxon>Pseudonocardiales</taxon>
        <taxon>Pseudonocardiaceae</taxon>
        <taxon>Actinoalloteichus</taxon>
    </lineage>
</organism>
<dbReference type="Proteomes" id="UP000204221">
    <property type="component" value="Chromosome"/>
</dbReference>
<dbReference type="AlphaFoldDB" id="A0A221WAU5"/>
<dbReference type="KEGG" id="ahg:AHOG_25505"/>
<reference evidence="2 3" key="1">
    <citation type="submission" date="2017-07" db="EMBL/GenBank/DDBJ databases">
        <title>Complete genome sequence of Actinoalloteichus hoggarensis DSM 45943, type strain of Actinoalloteichus hoggarensis.</title>
        <authorList>
            <person name="Ruckert C."/>
            <person name="Nouioui I."/>
            <person name="Willmese J."/>
            <person name="van Wezel G."/>
            <person name="Klenk H.-P."/>
            <person name="Kalinowski J."/>
            <person name="Zotchev S.B."/>
        </authorList>
    </citation>
    <scope>NUCLEOTIDE SEQUENCE [LARGE SCALE GENOMIC DNA]</scope>
    <source>
        <strain evidence="2 3">DSM 45943</strain>
    </source>
</reference>
<evidence type="ECO:0000313" key="3">
    <source>
        <dbReference type="Proteomes" id="UP000204221"/>
    </source>
</evidence>
<feature type="region of interest" description="Disordered" evidence="1">
    <location>
        <begin position="187"/>
        <end position="260"/>
    </location>
</feature>
<feature type="compositionally biased region" description="Basic and acidic residues" evidence="1">
    <location>
        <begin position="241"/>
        <end position="252"/>
    </location>
</feature>
<feature type="compositionally biased region" description="Basic and acidic residues" evidence="1">
    <location>
        <begin position="8"/>
        <end position="23"/>
    </location>
</feature>
<feature type="compositionally biased region" description="Basic and acidic residues" evidence="1">
    <location>
        <begin position="88"/>
        <end position="103"/>
    </location>
</feature>
<feature type="region of interest" description="Disordered" evidence="1">
    <location>
        <begin position="1"/>
        <end position="146"/>
    </location>
</feature>
<feature type="compositionally biased region" description="Basic residues" evidence="1">
    <location>
        <begin position="193"/>
        <end position="213"/>
    </location>
</feature>
<gene>
    <name evidence="2" type="ORF">AHOG_25505</name>
</gene>
<proteinExistence type="predicted"/>
<feature type="compositionally biased region" description="Low complexity" evidence="1">
    <location>
        <begin position="34"/>
        <end position="46"/>
    </location>
</feature>
<keyword evidence="3" id="KW-1185">Reference proteome</keyword>
<feature type="compositionally biased region" description="Basic and acidic residues" evidence="1">
    <location>
        <begin position="110"/>
        <end position="136"/>
    </location>
</feature>
<feature type="compositionally biased region" description="Low complexity" evidence="1">
    <location>
        <begin position="64"/>
        <end position="75"/>
    </location>
</feature>
<name>A0A221WAU5_9PSEU</name>
<evidence type="ECO:0000313" key="2">
    <source>
        <dbReference type="EMBL" id="ASO22706.1"/>
    </source>
</evidence>
<accession>A0A221WAU5</accession>